<organism evidence="2 3">
    <name type="scientific">Candidatus Nealsonbacteria bacterium RIFCSPHIGHO2_02_FULL_43_13</name>
    <dbReference type="NCBI Taxonomy" id="1801668"/>
    <lineage>
        <taxon>Bacteria</taxon>
        <taxon>Candidatus Nealsoniibacteriota</taxon>
    </lineage>
</organism>
<reference evidence="2 3" key="1">
    <citation type="journal article" date="2016" name="Nat. Commun.">
        <title>Thousands of microbial genomes shed light on interconnected biogeochemical processes in an aquifer system.</title>
        <authorList>
            <person name="Anantharaman K."/>
            <person name="Brown C.T."/>
            <person name="Hug L.A."/>
            <person name="Sharon I."/>
            <person name="Castelle C.J."/>
            <person name="Probst A.J."/>
            <person name="Thomas B.C."/>
            <person name="Singh A."/>
            <person name="Wilkins M.J."/>
            <person name="Karaoz U."/>
            <person name="Brodie E.L."/>
            <person name="Williams K.H."/>
            <person name="Hubbard S.S."/>
            <person name="Banfield J.F."/>
        </authorList>
    </citation>
    <scope>NUCLEOTIDE SEQUENCE [LARGE SCALE GENOMIC DNA]</scope>
</reference>
<feature type="transmembrane region" description="Helical" evidence="1">
    <location>
        <begin position="41"/>
        <end position="63"/>
    </location>
</feature>
<protein>
    <submittedName>
        <fullName evidence="2">Uncharacterized protein</fullName>
    </submittedName>
</protein>
<sequence length="126" mass="14864">MSRKFFHKCFLLLSFWNKKMAWKNIKSVLNSRQDQRMVNKVFFIIIGVTVFGLAAGYFSLLQIGQKSFDAVLKDINFLYFLLMVYTGFLLFNLVYKKRILRIFKITSFLIFCGESQTTTSRRVVLC</sequence>
<accession>A0A1G2E637</accession>
<feature type="transmembrane region" description="Helical" evidence="1">
    <location>
        <begin position="75"/>
        <end position="95"/>
    </location>
</feature>
<proteinExistence type="predicted"/>
<name>A0A1G2E637_9BACT</name>
<dbReference type="Proteomes" id="UP000178703">
    <property type="component" value="Unassembled WGS sequence"/>
</dbReference>
<keyword evidence="1" id="KW-0472">Membrane</keyword>
<comment type="caution">
    <text evidence="2">The sequence shown here is derived from an EMBL/GenBank/DDBJ whole genome shotgun (WGS) entry which is preliminary data.</text>
</comment>
<evidence type="ECO:0000313" key="3">
    <source>
        <dbReference type="Proteomes" id="UP000178703"/>
    </source>
</evidence>
<dbReference type="EMBL" id="MHMD01000026">
    <property type="protein sequence ID" value="OGZ21324.1"/>
    <property type="molecule type" value="Genomic_DNA"/>
</dbReference>
<evidence type="ECO:0000256" key="1">
    <source>
        <dbReference type="SAM" id="Phobius"/>
    </source>
</evidence>
<dbReference type="STRING" id="1801668.A3D46_02135"/>
<gene>
    <name evidence="2" type="ORF">A3D46_02135</name>
</gene>
<dbReference type="AlphaFoldDB" id="A0A1G2E637"/>
<evidence type="ECO:0000313" key="2">
    <source>
        <dbReference type="EMBL" id="OGZ21324.1"/>
    </source>
</evidence>
<keyword evidence="1" id="KW-0812">Transmembrane</keyword>
<keyword evidence="1" id="KW-1133">Transmembrane helix</keyword>